<accession>A0AA37KXX2</accession>
<dbReference type="Pfam" id="PF00583">
    <property type="entry name" value="Acetyltransf_1"/>
    <property type="match status" value="1"/>
</dbReference>
<dbReference type="Proteomes" id="UP001181347">
    <property type="component" value="Unassembled WGS sequence"/>
</dbReference>
<sequence>MTQELQFIPFESRSDKGWAEAWDLYEESFPRCERWNAQGYDRAFGDPRFEADGIWRGEEFIGILFHWNAGAYRYVEHLAVSPALRGQNMGSKALTAFCRKVGRVILEIDPPVDDISIRRRHFYERLGFVANPYEYIHPSFRKPFTPHQLILMSYPGPLTYDEARGFADFVRETVLGYSEHEAPTLPKLP</sequence>
<dbReference type="RefSeq" id="WP_014775409.1">
    <property type="nucleotide sequence ID" value="NZ_AP025581.1"/>
</dbReference>
<protein>
    <submittedName>
        <fullName evidence="2 3">N-acetyltransferase</fullName>
    </submittedName>
</protein>
<dbReference type="SUPFAM" id="SSF55729">
    <property type="entry name" value="Acyl-CoA N-acyltransferases (Nat)"/>
    <property type="match status" value="1"/>
</dbReference>
<organism evidence="2 4">
    <name type="scientific">Alistipes finegoldii</name>
    <dbReference type="NCBI Taxonomy" id="214856"/>
    <lineage>
        <taxon>Bacteria</taxon>
        <taxon>Pseudomonadati</taxon>
        <taxon>Bacteroidota</taxon>
        <taxon>Bacteroidia</taxon>
        <taxon>Bacteroidales</taxon>
        <taxon>Rikenellaceae</taxon>
        <taxon>Alistipes</taxon>
    </lineage>
</organism>
<evidence type="ECO:0000259" key="1">
    <source>
        <dbReference type="PROSITE" id="PS51186"/>
    </source>
</evidence>
<reference evidence="3" key="2">
    <citation type="submission" date="2023-10" db="EMBL/GenBank/DDBJ databases">
        <title>Genome Sequence of the Bacteria from From Gut Wall in Crohn's Disease.</title>
        <authorList>
            <person name="Rodriguez-Palacios A."/>
        </authorList>
    </citation>
    <scope>NUCLEOTIDE SEQUENCE</scope>
    <source>
        <strain evidence="3">CavFT-hAR58</strain>
    </source>
</reference>
<dbReference type="AlphaFoldDB" id="A0AA37KXX2"/>
<dbReference type="PROSITE" id="PS51186">
    <property type="entry name" value="GNAT"/>
    <property type="match status" value="1"/>
</dbReference>
<feature type="domain" description="N-acetyltransferase" evidence="1">
    <location>
        <begin position="8"/>
        <end position="157"/>
    </location>
</feature>
<dbReference type="EMBL" id="BQOL01000002">
    <property type="protein sequence ID" value="GKI20251.1"/>
    <property type="molecule type" value="Genomic_DNA"/>
</dbReference>
<proteinExistence type="predicted"/>
<evidence type="ECO:0000313" key="3">
    <source>
        <dbReference type="EMBL" id="MDU0260809.1"/>
    </source>
</evidence>
<dbReference type="GeneID" id="79838750"/>
<dbReference type="Gene3D" id="3.40.630.30">
    <property type="match status" value="1"/>
</dbReference>
<reference evidence="2" key="1">
    <citation type="submission" date="2022-01" db="EMBL/GenBank/DDBJ databases">
        <title>Novel bile acid biosynthetic pathways are enriched in the microbiome of centenarians.</title>
        <authorList>
            <person name="Sato Y."/>
            <person name="Atarashi K."/>
            <person name="Plichta R.D."/>
            <person name="Arai Y."/>
            <person name="Sasajima S."/>
            <person name="Kearney M.S."/>
            <person name="Suda W."/>
            <person name="Takeshita K."/>
            <person name="Sasaki T."/>
            <person name="Okamoto S."/>
            <person name="Skelly N.A."/>
            <person name="Okamura Y."/>
            <person name="Vlamakis H."/>
            <person name="Li Y."/>
            <person name="Tanoue T."/>
            <person name="Takei H."/>
            <person name="Nittono H."/>
            <person name="Narushima S."/>
            <person name="Irie J."/>
            <person name="Itoh H."/>
            <person name="Moriya K."/>
            <person name="Sugiura Y."/>
            <person name="Suematsu M."/>
            <person name="Moritoki N."/>
            <person name="Shibata S."/>
            <person name="Littman R.D."/>
            <person name="Fischbach A.M."/>
            <person name="Uwamino Y."/>
            <person name="Inoue T."/>
            <person name="Honda A."/>
            <person name="Hattori M."/>
            <person name="Murai T."/>
            <person name="Xavier J.R."/>
            <person name="Hirose N."/>
            <person name="Honda K."/>
        </authorList>
    </citation>
    <scope>NUCLEOTIDE SEQUENCE</scope>
    <source>
        <strain evidence="2">CE91-St16</strain>
    </source>
</reference>
<comment type="caution">
    <text evidence="2">The sequence shown here is derived from an EMBL/GenBank/DDBJ whole genome shotgun (WGS) entry which is preliminary data.</text>
</comment>
<dbReference type="InterPro" id="IPR016181">
    <property type="entry name" value="Acyl_CoA_acyltransferase"/>
</dbReference>
<evidence type="ECO:0000313" key="4">
    <source>
        <dbReference type="Proteomes" id="UP001055105"/>
    </source>
</evidence>
<dbReference type="InterPro" id="IPR000182">
    <property type="entry name" value="GNAT_dom"/>
</dbReference>
<dbReference type="OMA" id="PWHEQRE"/>
<dbReference type="Proteomes" id="UP001055105">
    <property type="component" value="Unassembled WGS sequence"/>
</dbReference>
<dbReference type="GO" id="GO:0016747">
    <property type="term" value="F:acyltransferase activity, transferring groups other than amino-acyl groups"/>
    <property type="evidence" value="ECO:0007669"/>
    <property type="project" value="InterPro"/>
</dbReference>
<dbReference type="EMBL" id="JAWDES010000005">
    <property type="protein sequence ID" value="MDU0260809.1"/>
    <property type="molecule type" value="Genomic_DNA"/>
</dbReference>
<name>A0AA37KXX2_9BACT</name>
<gene>
    <name evidence="2" type="ORF">CE91St16_31590</name>
    <name evidence="3" type="ORF">RVH17_11990</name>
</gene>
<evidence type="ECO:0000313" key="2">
    <source>
        <dbReference type="EMBL" id="GKI20251.1"/>
    </source>
</evidence>